<dbReference type="Gene3D" id="3.80.10.10">
    <property type="entry name" value="Ribonuclease Inhibitor"/>
    <property type="match status" value="5"/>
</dbReference>
<protein>
    <recommendedName>
        <fullName evidence="12">Leucine-rich repeat-containing N-terminal plant-type domain-containing protein</fullName>
    </recommendedName>
</protein>
<keyword evidence="7" id="KW-0677">Repeat</keyword>
<comment type="similarity">
    <text evidence="2">Belongs to the RLP family.</text>
</comment>
<dbReference type="Pfam" id="PF00560">
    <property type="entry name" value="LRR_1"/>
    <property type="match status" value="9"/>
</dbReference>
<evidence type="ECO:0000256" key="3">
    <source>
        <dbReference type="ARBA" id="ARBA00022475"/>
    </source>
</evidence>
<evidence type="ECO:0000256" key="4">
    <source>
        <dbReference type="ARBA" id="ARBA00022614"/>
    </source>
</evidence>
<dbReference type="InterPro" id="IPR013210">
    <property type="entry name" value="LRR_N_plant-typ"/>
</dbReference>
<feature type="transmembrane region" description="Helical" evidence="11">
    <location>
        <begin position="966"/>
        <end position="986"/>
    </location>
</feature>
<evidence type="ECO:0000313" key="13">
    <source>
        <dbReference type="EMBL" id="KAL3655509.1"/>
    </source>
</evidence>
<feature type="domain" description="Leucine-rich repeat-containing N-terminal plant-type" evidence="12">
    <location>
        <begin position="42"/>
        <end position="76"/>
    </location>
</feature>
<evidence type="ECO:0000256" key="9">
    <source>
        <dbReference type="ARBA" id="ARBA00023136"/>
    </source>
</evidence>
<keyword evidence="8 11" id="KW-1133">Transmembrane helix</keyword>
<dbReference type="GO" id="GO:0005886">
    <property type="term" value="C:plasma membrane"/>
    <property type="evidence" value="ECO:0007669"/>
    <property type="project" value="UniProtKB-SubCell"/>
</dbReference>
<keyword evidence="9 11" id="KW-0472">Membrane</keyword>
<comment type="subcellular location">
    <subcellularLocation>
        <location evidence="1">Cell membrane</location>
        <topology evidence="1">Single-pass type I membrane protein</topology>
    </subcellularLocation>
</comment>
<organism evidence="13 14">
    <name type="scientific">Castilleja foliolosa</name>
    <dbReference type="NCBI Taxonomy" id="1961234"/>
    <lineage>
        <taxon>Eukaryota</taxon>
        <taxon>Viridiplantae</taxon>
        <taxon>Streptophyta</taxon>
        <taxon>Embryophyta</taxon>
        <taxon>Tracheophyta</taxon>
        <taxon>Spermatophyta</taxon>
        <taxon>Magnoliopsida</taxon>
        <taxon>eudicotyledons</taxon>
        <taxon>Gunneridae</taxon>
        <taxon>Pentapetalae</taxon>
        <taxon>asterids</taxon>
        <taxon>lamiids</taxon>
        <taxon>Lamiales</taxon>
        <taxon>Orobanchaceae</taxon>
        <taxon>Pedicularideae</taxon>
        <taxon>Castillejinae</taxon>
        <taxon>Castilleja</taxon>
    </lineage>
</organism>
<evidence type="ECO:0000259" key="12">
    <source>
        <dbReference type="Pfam" id="PF08263"/>
    </source>
</evidence>
<evidence type="ECO:0000256" key="8">
    <source>
        <dbReference type="ARBA" id="ARBA00022989"/>
    </source>
</evidence>
<dbReference type="InterPro" id="IPR003591">
    <property type="entry name" value="Leu-rich_rpt_typical-subtyp"/>
</dbReference>
<dbReference type="AlphaFoldDB" id="A0ABD3EQS8"/>
<dbReference type="PANTHER" id="PTHR48063">
    <property type="entry name" value="LRR RECEPTOR-LIKE KINASE"/>
    <property type="match status" value="1"/>
</dbReference>
<keyword evidence="5 11" id="KW-0812">Transmembrane</keyword>
<dbReference type="FunFam" id="3.80.10.10:FF:000041">
    <property type="entry name" value="LRR receptor-like serine/threonine-protein kinase ERECTA"/>
    <property type="match status" value="2"/>
</dbReference>
<keyword evidence="4" id="KW-0433">Leucine-rich repeat</keyword>
<dbReference type="PRINTS" id="PR00019">
    <property type="entry name" value="LEURICHRPT"/>
</dbReference>
<dbReference type="FunFam" id="3.80.10.10:FF:000095">
    <property type="entry name" value="LRR receptor-like serine/threonine-protein kinase GSO1"/>
    <property type="match status" value="1"/>
</dbReference>
<dbReference type="SMART" id="SM00365">
    <property type="entry name" value="LRR_SD22"/>
    <property type="match status" value="6"/>
</dbReference>
<accession>A0ABD3EQS8</accession>
<gene>
    <name evidence="13" type="ORF">CASFOL_001295</name>
</gene>
<proteinExistence type="inferred from homology"/>
<evidence type="ECO:0000256" key="1">
    <source>
        <dbReference type="ARBA" id="ARBA00004251"/>
    </source>
</evidence>
<dbReference type="GO" id="GO:0051707">
    <property type="term" value="P:response to other organism"/>
    <property type="evidence" value="ECO:0007669"/>
    <property type="project" value="UniProtKB-ARBA"/>
</dbReference>
<keyword evidence="3" id="KW-1003">Cell membrane</keyword>
<dbReference type="Pfam" id="PF13855">
    <property type="entry name" value="LRR_8"/>
    <property type="match status" value="2"/>
</dbReference>
<evidence type="ECO:0000313" key="14">
    <source>
        <dbReference type="Proteomes" id="UP001632038"/>
    </source>
</evidence>
<dbReference type="InterPro" id="IPR032675">
    <property type="entry name" value="LRR_dom_sf"/>
</dbReference>
<comment type="caution">
    <text evidence="13">The sequence shown here is derived from an EMBL/GenBank/DDBJ whole genome shotgun (WGS) entry which is preliminary data.</text>
</comment>
<evidence type="ECO:0000256" key="10">
    <source>
        <dbReference type="ARBA" id="ARBA00023180"/>
    </source>
</evidence>
<evidence type="ECO:0000256" key="2">
    <source>
        <dbReference type="ARBA" id="ARBA00009592"/>
    </source>
</evidence>
<evidence type="ECO:0000256" key="6">
    <source>
        <dbReference type="ARBA" id="ARBA00022729"/>
    </source>
</evidence>
<name>A0ABD3EQS8_9LAMI</name>
<keyword evidence="10" id="KW-0325">Glycoprotein</keyword>
<dbReference type="SUPFAM" id="SSF52047">
    <property type="entry name" value="RNI-like"/>
    <property type="match status" value="2"/>
</dbReference>
<keyword evidence="14" id="KW-1185">Reference proteome</keyword>
<dbReference type="GO" id="GO:0006952">
    <property type="term" value="P:defense response"/>
    <property type="evidence" value="ECO:0007669"/>
    <property type="project" value="UniProtKB-ARBA"/>
</dbReference>
<dbReference type="InterPro" id="IPR001611">
    <property type="entry name" value="Leu-rich_rpt"/>
</dbReference>
<dbReference type="SMART" id="SM00369">
    <property type="entry name" value="LRR_TYP"/>
    <property type="match status" value="8"/>
</dbReference>
<dbReference type="FunFam" id="3.80.10.10:FF:000111">
    <property type="entry name" value="LRR receptor-like serine/threonine-protein kinase ERECTA"/>
    <property type="match status" value="1"/>
</dbReference>
<dbReference type="InterPro" id="IPR046956">
    <property type="entry name" value="RLP23-like"/>
</dbReference>
<dbReference type="FunFam" id="3.80.10.10:FF:000129">
    <property type="entry name" value="Leucine-rich repeat receptor-like kinase"/>
    <property type="match status" value="1"/>
</dbReference>
<dbReference type="EMBL" id="JAVIJP010000002">
    <property type="protein sequence ID" value="KAL3655509.1"/>
    <property type="molecule type" value="Genomic_DNA"/>
</dbReference>
<evidence type="ECO:0000256" key="11">
    <source>
        <dbReference type="SAM" id="Phobius"/>
    </source>
</evidence>
<dbReference type="PANTHER" id="PTHR48063:SF98">
    <property type="entry name" value="LRR RECEPTOR-LIKE SERINE_THREONINE-PROTEIN KINASE FLS2"/>
    <property type="match status" value="1"/>
</dbReference>
<sequence>MKMQKKKESIMKKLAANYLFFILFISSKLGYICIACPEIEQKSLLIFKQSLQDPSNLLSSWKNETDCCNWKGIVCSNLTGHIHQLNLQNYDSSLQGLSGEISPSLLNLKHLEYLDLSQNQFQQTIPSFIGSLTRLEYLNLSNAGFHGKIPHTIGNLSNLRTLVLEAETAFESSLNVDSLEWLSGLSRLEHLNMNLVRLGKTRNWLEQVTYKLPSLVELRLSQCNLNSDIIVNNNNISSTNSKLAILDLSSNNLQSYDILRLIFQLSNLIFLDLSINNFDGPVPSISNTTKLKHIDLSVNSFNSSIPEWIYFCKDLEFLSFSGNRLQNELSESIANLTSLKSFDLSFNQFSGKIPRQISNLCRLQKLYLSSNKLNGDVSDSFGNMSGCFLGSLEYLSLSTNQLSGHLTRQFGEFTSLYTLDVSANSLSGEIPTNIGNLSSSLEYLYLVDNKLTGKVPESVGRLSNMIEFGISDNMLEGVMTERHFEHLSELKYLYISRINQLSLNVSTNWTPPFELETLRMGSLNLGSGFKIPLWLETQRKTIFELDLSCTGISGNVPKWIWNIRSLNLSHNKLHGKIPFLDDPVDDYYGTYRLIYLSSNNFTGSLPRVANIVTELDLANNSFSGDVSRFLCDTTTNEANMIMLNLAGNRLFGEFPDCWTNWPMLRMLNLGYNNLSGTIPNSIGYLTSLESLNLVGNKFSGRIPFQLRNCTSLLKIDLSSNNLDGNVPTWIGTSLYRLKFLILRSNKFSGEITSTICQLSSLQILDLSDNRLSGTIPSCVDNFTAMSTKAINQGSTAGYSFYESTVMESASVETKGSELEYDTILPLVALIDLSNNRLSGYIPDELSSLLELRSLNLSRNRLTGPIPDSIGNMKQLESLDFSINSLSGKIPSSFGTMSSLSYLNLSCNNMTGKIPDTTQLRGFNKSSFIGNDLCGPPLTNSCGDDDRITPESMHEEDEGDDKPEIEWLYVFVYLGYLFGLSPFILILKRTWRHAYYEFLEDMWDIVYVYFVVIWRRQLCN</sequence>
<evidence type="ECO:0000256" key="7">
    <source>
        <dbReference type="ARBA" id="ARBA00022737"/>
    </source>
</evidence>
<reference evidence="14" key="1">
    <citation type="journal article" date="2024" name="IScience">
        <title>Strigolactones Initiate the Formation of Haustorium-like Structures in Castilleja.</title>
        <authorList>
            <person name="Buerger M."/>
            <person name="Peterson D."/>
            <person name="Chory J."/>
        </authorList>
    </citation>
    <scope>NUCLEOTIDE SEQUENCE [LARGE SCALE GENOMIC DNA]</scope>
</reference>
<evidence type="ECO:0000256" key="5">
    <source>
        <dbReference type="ARBA" id="ARBA00022692"/>
    </source>
</evidence>
<keyword evidence="6" id="KW-0732">Signal</keyword>
<dbReference type="Proteomes" id="UP001632038">
    <property type="component" value="Unassembled WGS sequence"/>
</dbReference>
<dbReference type="Pfam" id="PF08263">
    <property type="entry name" value="LRRNT_2"/>
    <property type="match status" value="1"/>
</dbReference>